<name>A0ACB5TGJ8_CANBO</name>
<dbReference type="Proteomes" id="UP001165101">
    <property type="component" value="Unassembled WGS sequence"/>
</dbReference>
<evidence type="ECO:0000313" key="2">
    <source>
        <dbReference type="Proteomes" id="UP001165101"/>
    </source>
</evidence>
<organism evidence="1 2">
    <name type="scientific">Candida boidinii</name>
    <name type="common">Yeast</name>
    <dbReference type="NCBI Taxonomy" id="5477"/>
    <lineage>
        <taxon>Eukaryota</taxon>
        <taxon>Fungi</taxon>
        <taxon>Dikarya</taxon>
        <taxon>Ascomycota</taxon>
        <taxon>Saccharomycotina</taxon>
        <taxon>Pichiomycetes</taxon>
        <taxon>Pichiales</taxon>
        <taxon>Pichiaceae</taxon>
        <taxon>Ogataea</taxon>
        <taxon>Ogataea/Candida clade</taxon>
    </lineage>
</organism>
<proteinExistence type="predicted"/>
<comment type="caution">
    <text evidence="1">The sequence shown here is derived from an EMBL/GenBank/DDBJ whole genome shotgun (WGS) entry which is preliminary data.</text>
</comment>
<sequence>MSKSVSFDMVMNALEEDRDQSGDENDENEEGEENEELTIIEEYKLWRKNCRYMYDFISETALTWPSLSIQWFPKDTFENKLKDSKYYRVRNLLLTTHTSGEDINYLKIASTQLPNSIFPDGKALTEEELETVNSRLKITKKYEQESEINRARHMPQDPNTIATINGSGETFIYKLDTHFQEVKKAKILKHHTENGFGLSWNPVVKGKLLTSSDDKTVALWDINTEEDEISPVRIFKDHSDIVNDVKWHNFDGNTFGSISEDKKFIYQDIREDKSSINVILNENTVMNSLTFSPHSKYLFAVGGEDSNVALYDLRQISRPLHVMMGHTKPITNLEWDPHHENIIASGSLDRRIILWDICKIGEEQLQDEMEDGVPELLMMHGGHTGGINDFQFNPEIPWCLTSCSDDNIVHMWKVSKNVLDNGFEKVDLDILE</sequence>
<evidence type="ECO:0000313" key="1">
    <source>
        <dbReference type="EMBL" id="GME87872.1"/>
    </source>
</evidence>
<protein>
    <submittedName>
        <fullName evidence="1">Unnamed protein product</fullName>
    </submittedName>
</protein>
<dbReference type="EMBL" id="BSXV01000172">
    <property type="protein sequence ID" value="GME87872.1"/>
    <property type="molecule type" value="Genomic_DNA"/>
</dbReference>
<accession>A0ACB5TGJ8</accession>
<reference evidence="1" key="1">
    <citation type="submission" date="2023-04" db="EMBL/GenBank/DDBJ databases">
        <title>Candida boidinii NBRC 1967.</title>
        <authorList>
            <person name="Ichikawa N."/>
            <person name="Sato H."/>
            <person name="Tonouchi N."/>
        </authorList>
    </citation>
    <scope>NUCLEOTIDE SEQUENCE</scope>
    <source>
        <strain evidence="1">NBRC 1967</strain>
    </source>
</reference>
<keyword evidence="2" id="KW-1185">Reference proteome</keyword>
<gene>
    <name evidence="1" type="ORF">Cboi01_000060700</name>
</gene>